<organism evidence="6 7">
    <name type="scientific">Mya arenaria</name>
    <name type="common">Soft-shell clam</name>
    <dbReference type="NCBI Taxonomy" id="6604"/>
    <lineage>
        <taxon>Eukaryota</taxon>
        <taxon>Metazoa</taxon>
        <taxon>Spiralia</taxon>
        <taxon>Lophotrochozoa</taxon>
        <taxon>Mollusca</taxon>
        <taxon>Bivalvia</taxon>
        <taxon>Autobranchia</taxon>
        <taxon>Heteroconchia</taxon>
        <taxon>Euheterodonta</taxon>
        <taxon>Imparidentia</taxon>
        <taxon>Neoheterodontei</taxon>
        <taxon>Myida</taxon>
        <taxon>Myoidea</taxon>
        <taxon>Myidae</taxon>
        <taxon>Mya</taxon>
    </lineage>
</organism>
<sequence>MDAPMVKVKVEEINDEIDVESQEREHFTRILNSFRSYRTFCQRRVTDTLRYYEGLPTHHKQLIPNFLQHLTHVQWCICENYDVLKLIIQDVEHIFENKQNAANAGEDEPTSKATLPKISDMDKLKSTLRQFVRDWSTDGQAERDVCYTPVIEEIIITSLAVTLHKCKEINNYTLYPWVHQWTNNLRNEDQVRAITFPDVDTSDLPENASFSMAAGNFLEVYEDPVFFIDTAHNIIAYVEKIFEILKPGGYWVNMGPLLYHYADMPNEVSIELAYEDVRSVIEKMGFVFEMEKKNIASTYTENPASMLTHTYNSVMFVCRKPVMKEEGQ</sequence>
<dbReference type="PANTHER" id="PTHR12303:SF6">
    <property type="entry name" value="CARNOSINE N-METHYLTRANSFERASE"/>
    <property type="match status" value="1"/>
</dbReference>
<evidence type="ECO:0000256" key="5">
    <source>
        <dbReference type="ARBA" id="ARBA00022691"/>
    </source>
</evidence>
<evidence type="ECO:0000313" key="6">
    <source>
        <dbReference type="EMBL" id="WAQ94499.1"/>
    </source>
</evidence>
<dbReference type="EMBL" id="CP111012">
    <property type="protein sequence ID" value="WAQ94499.1"/>
    <property type="molecule type" value="Genomic_DNA"/>
</dbReference>
<dbReference type="InterPro" id="IPR029063">
    <property type="entry name" value="SAM-dependent_MTases_sf"/>
</dbReference>
<evidence type="ECO:0000256" key="4">
    <source>
        <dbReference type="ARBA" id="ARBA00022679"/>
    </source>
</evidence>
<protein>
    <recommendedName>
        <fullName evidence="2">carnosine N-methyltransferase</fullName>
        <ecNumber evidence="2">2.1.1.22</ecNumber>
    </recommendedName>
</protein>
<reference evidence="6" key="1">
    <citation type="submission" date="2022-11" db="EMBL/GenBank/DDBJ databases">
        <title>Centuries of genome instability and evolution in soft-shell clam transmissible cancer (bioRxiv).</title>
        <authorList>
            <person name="Hart S.F.M."/>
            <person name="Yonemitsu M.A."/>
            <person name="Giersch R.M."/>
            <person name="Beal B.F."/>
            <person name="Arriagada G."/>
            <person name="Davis B.W."/>
            <person name="Ostrander E.A."/>
            <person name="Goff S.P."/>
            <person name="Metzger M.J."/>
        </authorList>
    </citation>
    <scope>NUCLEOTIDE SEQUENCE</scope>
    <source>
        <strain evidence="6">MELC-2E11</strain>
        <tissue evidence="6">Siphon/mantle</tissue>
    </source>
</reference>
<comment type="similarity">
    <text evidence="1">Belongs to the carnosine N-methyltransferase family.</text>
</comment>
<keyword evidence="7" id="KW-1185">Reference proteome</keyword>
<evidence type="ECO:0000313" key="7">
    <source>
        <dbReference type="Proteomes" id="UP001164746"/>
    </source>
</evidence>
<keyword evidence="5" id="KW-0949">S-adenosyl-L-methionine</keyword>
<evidence type="ECO:0000256" key="3">
    <source>
        <dbReference type="ARBA" id="ARBA00022603"/>
    </source>
</evidence>
<gene>
    <name evidence="6" type="ORF">MAR_006970</name>
</gene>
<accession>A0ABY7DA19</accession>
<dbReference type="EC" id="2.1.1.22" evidence="2"/>
<dbReference type="Pfam" id="PF07942">
    <property type="entry name" value="CARME"/>
    <property type="match status" value="2"/>
</dbReference>
<dbReference type="PANTHER" id="PTHR12303">
    <property type="entry name" value="CARNOSINE N-METHYLTRANSFERASE"/>
    <property type="match status" value="1"/>
</dbReference>
<keyword evidence="3" id="KW-0489">Methyltransferase</keyword>
<dbReference type="Proteomes" id="UP001164746">
    <property type="component" value="Chromosome 1"/>
</dbReference>
<proteinExistence type="inferred from homology"/>
<dbReference type="SMART" id="SM01296">
    <property type="entry name" value="N2227"/>
    <property type="match status" value="1"/>
</dbReference>
<name>A0ABY7DA19_MYAAR</name>
<keyword evidence="4" id="KW-0808">Transferase</keyword>
<dbReference type="SUPFAM" id="SSF53335">
    <property type="entry name" value="S-adenosyl-L-methionine-dependent methyltransferases"/>
    <property type="match status" value="1"/>
</dbReference>
<dbReference type="InterPro" id="IPR012901">
    <property type="entry name" value="CARME"/>
</dbReference>
<evidence type="ECO:0000256" key="1">
    <source>
        <dbReference type="ARBA" id="ARBA00010086"/>
    </source>
</evidence>
<evidence type="ECO:0000256" key="2">
    <source>
        <dbReference type="ARBA" id="ARBA00012003"/>
    </source>
</evidence>